<evidence type="ECO:0000313" key="2">
    <source>
        <dbReference type="Proteomes" id="UP000218387"/>
    </source>
</evidence>
<reference evidence="1 2" key="1">
    <citation type="submission" date="2018-05" db="EMBL/GenBank/DDBJ databases">
        <title>Genome comparison of Eubacterium sp.</title>
        <authorList>
            <person name="Feng Y."/>
            <person name="Sanchez-Andrea I."/>
            <person name="Stams A.J.M."/>
            <person name="De Vos W.M."/>
        </authorList>
    </citation>
    <scope>NUCLEOTIDE SEQUENCE [LARGE SCALE GENOMIC DNA]</scope>
    <source>
        <strain evidence="1 2">YI</strain>
    </source>
</reference>
<proteinExistence type="predicted"/>
<evidence type="ECO:0000313" key="1">
    <source>
        <dbReference type="EMBL" id="QCT72538.1"/>
    </source>
</evidence>
<dbReference type="EMBL" id="CP029487">
    <property type="protein sequence ID" value="QCT72538.1"/>
    <property type="molecule type" value="Genomic_DNA"/>
</dbReference>
<dbReference type="AlphaFoldDB" id="A0A4P9CAB5"/>
<organism evidence="1 2">
    <name type="scientific">Eubacterium maltosivorans</name>
    <dbReference type="NCBI Taxonomy" id="2041044"/>
    <lineage>
        <taxon>Bacteria</taxon>
        <taxon>Bacillati</taxon>
        <taxon>Bacillota</taxon>
        <taxon>Clostridia</taxon>
        <taxon>Eubacteriales</taxon>
        <taxon>Eubacteriaceae</taxon>
        <taxon>Eubacterium</taxon>
    </lineage>
</organism>
<sequence length="59" mass="7074">MLLWIEHRVRRGLRIGEIVCPQIKQRSTVSTDEKNHPKKVKKLYQDIFLRASYLIELIL</sequence>
<dbReference type="Proteomes" id="UP000218387">
    <property type="component" value="Chromosome"/>
</dbReference>
<name>A0A4P9CAB5_EUBML</name>
<gene>
    <name evidence="1" type="ORF">CPZ25_014770</name>
</gene>
<dbReference type="KEGG" id="emt:CPZ25_014770"/>
<protein>
    <submittedName>
        <fullName evidence="1">Uncharacterized protein</fullName>
    </submittedName>
</protein>
<accession>A0A4P9CAB5</accession>
<keyword evidence="2" id="KW-1185">Reference proteome</keyword>